<sequence>MACTRKLFCIVVLLLLCFNPCFEARVLGRIEKTEVSTLKHPLVTTSIPKRTNSISSANDKGHITVIDERPYFRSSAQNDRNLQSVPSPGVGH</sequence>
<reference evidence="2" key="1">
    <citation type="journal article" date="2016" name="Nat. Genet.">
        <title>A high-quality carrot genome assembly provides new insights into carotenoid accumulation and asterid genome evolution.</title>
        <authorList>
            <person name="Iorizzo M."/>
            <person name="Ellison S."/>
            <person name="Senalik D."/>
            <person name="Zeng P."/>
            <person name="Satapoomin P."/>
            <person name="Huang J."/>
            <person name="Bowman M."/>
            <person name="Iovene M."/>
            <person name="Sanseverino W."/>
            <person name="Cavagnaro P."/>
            <person name="Yildiz M."/>
            <person name="Macko-Podgorni A."/>
            <person name="Moranska E."/>
            <person name="Grzebelus E."/>
            <person name="Grzebelus D."/>
            <person name="Ashrafi H."/>
            <person name="Zheng Z."/>
            <person name="Cheng S."/>
            <person name="Spooner D."/>
            <person name="Van Deynze A."/>
            <person name="Simon P."/>
        </authorList>
    </citation>
    <scope>NUCLEOTIDE SEQUENCE</scope>
    <source>
        <tissue evidence="2">Leaf</tissue>
    </source>
</reference>
<evidence type="ECO:0000256" key="1">
    <source>
        <dbReference type="SAM" id="SignalP"/>
    </source>
</evidence>
<gene>
    <name evidence="2" type="ORF">DCAR_0522422</name>
</gene>
<reference evidence="2" key="2">
    <citation type="submission" date="2022-03" db="EMBL/GenBank/DDBJ databases">
        <title>Draft title - Genomic analysis of global carrot germplasm unveils the trajectory of domestication and the origin of high carotenoid orange carrot.</title>
        <authorList>
            <person name="Iorizzo M."/>
            <person name="Ellison S."/>
            <person name="Senalik D."/>
            <person name="Macko-Podgorni A."/>
            <person name="Grzebelus D."/>
            <person name="Bostan H."/>
            <person name="Rolling W."/>
            <person name="Curaba J."/>
            <person name="Simon P."/>
        </authorList>
    </citation>
    <scope>NUCLEOTIDE SEQUENCE</scope>
    <source>
        <tissue evidence="2">Leaf</tissue>
    </source>
</reference>
<name>A0AAF0XB25_DAUCS</name>
<feature type="signal peptide" evidence="1">
    <location>
        <begin position="1"/>
        <end position="24"/>
    </location>
</feature>
<dbReference type="InterPro" id="IPR038930">
    <property type="entry name" value="CEP13/CEP14"/>
</dbReference>
<dbReference type="GO" id="GO:0006995">
    <property type="term" value="P:cellular response to nitrogen starvation"/>
    <property type="evidence" value="ECO:0007669"/>
    <property type="project" value="InterPro"/>
</dbReference>
<organism evidence="2 3">
    <name type="scientific">Daucus carota subsp. sativus</name>
    <name type="common">Carrot</name>
    <dbReference type="NCBI Taxonomy" id="79200"/>
    <lineage>
        <taxon>Eukaryota</taxon>
        <taxon>Viridiplantae</taxon>
        <taxon>Streptophyta</taxon>
        <taxon>Embryophyta</taxon>
        <taxon>Tracheophyta</taxon>
        <taxon>Spermatophyta</taxon>
        <taxon>Magnoliopsida</taxon>
        <taxon>eudicotyledons</taxon>
        <taxon>Gunneridae</taxon>
        <taxon>Pentapetalae</taxon>
        <taxon>asterids</taxon>
        <taxon>campanulids</taxon>
        <taxon>Apiales</taxon>
        <taxon>Apiaceae</taxon>
        <taxon>Apioideae</taxon>
        <taxon>Scandiceae</taxon>
        <taxon>Daucinae</taxon>
        <taxon>Daucus</taxon>
        <taxon>Daucus sect. Daucus</taxon>
    </lineage>
</organism>
<feature type="chain" id="PRO_5041912715" evidence="1">
    <location>
        <begin position="25"/>
        <end position="92"/>
    </location>
</feature>
<dbReference type="AlphaFoldDB" id="A0AAF0XB25"/>
<dbReference type="GO" id="GO:0006970">
    <property type="term" value="P:response to osmotic stress"/>
    <property type="evidence" value="ECO:0007669"/>
    <property type="project" value="InterPro"/>
</dbReference>
<dbReference type="EMBL" id="CP093347">
    <property type="protein sequence ID" value="WOH03031.1"/>
    <property type="molecule type" value="Genomic_DNA"/>
</dbReference>
<dbReference type="Proteomes" id="UP000077755">
    <property type="component" value="Chromosome 5"/>
</dbReference>
<protein>
    <submittedName>
        <fullName evidence="2">Uncharacterized protein</fullName>
    </submittedName>
</protein>
<dbReference type="PANTHER" id="PTHR37180">
    <property type="entry name" value="PRECURSOR OF CEP14"/>
    <property type="match status" value="1"/>
</dbReference>
<evidence type="ECO:0000313" key="2">
    <source>
        <dbReference type="EMBL" id="WOH03031.1"/>
    </source>
</evidence>
<keyword evidence="1" id="KW-0732">Signal</keyword>
<keyword evidence="3" id="KW-1185">Reference proteome</keyword>
<dbReference type="PANTHER" id="PTHR37180:SF4">
    <property type="entry name" value="FORMIN-LIKE PROTEIN 3"/>
    <property type="match status" value="1"/>
</dbReference>
<proteinExistence type="predicted"/>
<accession>A0AAF0XB25</accession>
<evidence type="ECO:0000313" key="3">
    <source>
        <dbReference type="Proteomes" id="UP000077755"/>
    </source>
</evidence>